<dbReference type="AlphaFoldDB" id="A0A4C1TY36"/>
<name>A0A4C1TY36_EUMVA</name>
<accession>A0A4C1TY36</accession>
<reference evidence="2 3" key="1">
    <citation type="journal article" date="2019" name="Commun. Biol.">
        <title>The bagworm genome reveals a unique fibroin gene that provides high tensile strength.</title>
        <authorList>
            <person name="Kono N."/>
            <person name="Nakamura H."/>
            <person name="Ohtoshi R."/>
            <person name="Tomita M."/>
            <person name="Numata K."/>
            <person name="Arakawa K."/>
        </authorList>
    </citation>
    <scope>NUCLEOTIDE SEQUENCE [LARGE SCALE GENOMIC DNA]</scope>
</reference>
<organism evidence="2 3">
    <name type="scientific">Eumeta variegata</name>
    <name type="common">Bagworm moth</name>
    <name type="synonym">Eumeta japonica</name>
    <dbReference type="NCBI Taxonomy" id="151549"/>
    <lineage>
        <taxon>Eukaryota</taxon>
        <taxon>Metazoa</taxon>
        <taxon>Ecdysozoa</taxon>
        <taxon>Arthropoda</taxon>
        <taxon>Hexapoda</taxon>
        <taxon>Insecta</taxon>
        <taxon>Pterygota</taxon>
        <taxon>Neoptera</taxon>
        <taxon>Endopterygota</taxon>
        <taxon>Lepidoptera</taxon>
        <taxon>Glossata</taxon>
        <taxon>Ditrysia</taxon>
        <taxon>Tineoidea</taxon>
        <taxon>Psychidae</taxon>
        <taxon>Oiketicinae</taxon>
        <taxon>Eumeta</taxon>
    </lineage>
</organism>
<keyword evidence="3" id="KW-1185">Reference proteome</keyword>
<proteinExistence type="predicted"/>
<protein>
    <submittedName>
        <fullName evidence="2">Uncharacterized protein</fullName>
    </submittedName>
</protein>
<evidence type="ECO:0000256" key="1">
    <source>
        <dbReference type="SAM" id="MobiDB-lite"/>
    </source>
</evidence>
<dbReference type="EMBL" id="BGZK01000101">
    <property type="protein sequence ID" value="GBP18828.1"/>
    <property type="molecule type" value="Genomic_DNA"/>
</dbReference>
<dbReference type="OrthoDB" id="6370710at2759"/>
<dbReference type="Proteomes" id="UP000299102">
    <property type="component" value="Unassembled WGS sequence"/>
</dbReference>
<feature type="region of interest" description="Disordered" evidence="1">
    <location>
        <begin position="1"/>
        <end position="22"/>
    </location>
</feature>
<gene>
    <name evidence="2" type="ORF">EVAR_93256_1</name>
</gene>
<feature type="region of interest" description="Disordered" evidence="1">
    <location>
        <begin position="69"/>
        <end position="103"/>
    </location>
</feature>
<sequence>MSQTSESERVEKVEECRSNDDRERCGLKEDVVTRVERGVLRLFGYLERINKNRLTNKSIKQTLVTERSARVGLENFMQNEQTKKQSKPTRSHEKNHDEIDGSQ</sequence>
<comment type="caution">
    <text evidence="2">The sequence shown here is derived from an EMBL/GenBank/DDBJ whole genome shotgun (WGS) entry which is preliminary data.</text>
</comment>
<evidence type="ECO:0000313" key="3">
    <source>
        <dbReference type="Proteomes" id="UP000299102"/>
    </source>
</evidence>
<feature type="compositionally biased region" description="Basic and acidic residues" evidence="1">
    <location>
        <begin position="90"/>
        <end position="103"/>
    </location>
</feature>
<evidence type="ECO:0000313" key="2">
    <source>
        <dbReference type="EMBL" id="GBP18828.1"/>
    </source>
</evidence>